<dbReference type="BioCyc" id="SESP1179773:BN6_RS10165-MONOMER"/>
<dbReference type="KEGG" id="sesp:BN6_20780"/>
<sequence>MNRLDTTDTEQAARLVALGLRRKHVPDRDVTYRELVRRYQYDEVFAASVDAIAVGLGLLVLDVTSRSGIVLAAEPGSVFEIRMEDYARQAKLRERRDTEKVLHGIAHLAVAALCFPRSDDLANDQYVGRVAVDAVDAVVRETCRVLDERATKDSGNADPSIDEPELERAWRAYLRRPEVAATKDSRHNSDTTRGMVSRALKWLADRGLLQAVGEEADEVFRTTSRYQVHVRQLASQAAFRELLNLGVVPPLTTGGLVTAATPETI</sequence>
<dbReference type="eggNOG" id="ENOG502ZKIU">
    <property type="taxonomic scope" value="Bacteria"/>
</dbReference>
<reference evidence="1 2" key="1">
    <citation type="journal article" date="2012" name="BMC Genomics">
        <title>Complete genome sequence of Saccharothrix espanaensis DSM 44229T and comparison to the other completely sequenced Pseudonocardiaceae.</title>
        <authorList>
            <person name="Strobel T."/>
            <person name="Al-Dilaimi A."/>
            <person name="Blom J."/>
            <person name="Gessner A."/>
            <person name="Kalinowski J."/>
            <person name="Luzhetska M."/>
            <person name="Puhler A."/>
            <person name="Szczepanowski R."/>
            <person name="Bechthold A."/>
            <person name="Ruckert C."/>
        </authorList>
    </citation>
    <scope>NUCLEOTIDE SEQUENCE [LARGE SCALE GENOMIC DNA]</scope>
    <source>
        <strain evidence="2">ATCC 51144 / DSM 44229 / JCM 9112 / NBRC 15066 / NRRL 15764</strain>
    </source>
</reference>
<dbReference type="PATRIC" id="fig|1179773.3.peg.2077"/>
<dbReference type="HOGENOM" id="CLU_072537_0_0_11"/>
<proteinExistence type="predicted"/>
<accession>K0JYS6</accession>
<protein>
    <submittedName>
        <fullName evidence="1">Membrane protein</fullName>
    </submittedName>
</protein>
<evidence type="ECO:0000313" key="1">
    <source>
        <dbReference type="EMBL" id="CCH29398.1"/>
    </source>
</evidence>
<name>K0JYS6_SACES</name>
<evidence type="ECO:0000313" key="2">
    <source>
        <dbReference type="Proteomes" id="UP000006281"/>
    </source>
</evidence>
<dbReference type="EMBL" id="HE804045">
    <property type="protein sequence ID" value="CCH29398.1"/>
    <property type="molecule type" value="Genomic_DNA"/>
</dbReference>
<dbReference type="AlphaFoldDB" id="K0JYS6"/>
<dbReference type="Proteomes" id="UP000006281">
    <property type="component" value="Chromosome"/>
</dbReference>
<organism evidence="1 2">
    <name type="scientific">Saccharothrix espanaensis (strain ATCC 51144 / DSM 44229 / JCM 9112 / NBRC 15066 / NRRL 15764)</name>
    <dbReference type="NCBI Taxonomy" id="1179773"/>
    <lineage>
        <taxon>Bacteria</taxon>
        <taxon>Bacillati</taxon>
        <taxon>Actinomycetota</taxon>
        <taxon>Actinomycetes</taxon>
        <taxon>Pseudonocardiales</taxon>
        <taxon>Pseudonocardiaceae</taxon>
        <taxon>Saccharothrix</taxon>
    </lineage>
</organism>
<gene>
    <name evidence="1" type="ordered locus">BN6_20780</name>
</gene>
<dbReference type="STRING" id="1179773.BN6_20780"/>
<keyword evidence="2" id="KW-1185">Reference proteome</keyword>
<dbReference type="RefSeq" id="WP_015099511.1">
    <property type="nucleotide sequence ID" value="NC_019673.1"/>
</dbReference>
<dbReference type="OrthoDB" id="6873087at2"/>